<protein>
    <submittedName>
        <fullName evidence="7">RNA polymerase sigma-70 factor, ECF subfamily</fullName>
    </submittedName>
</protein>
<dbReference type="NCBIfam" id="TIGR02985">
    <property type="entry name" value="Sig70_bacteroi1"/>
    <property type="match status" value="1"/>
</dbReference>
<evidence type="ECO:0000256" key="2">
    <source>
        <dbReference type="ARBA" id="ARBA00023015"/>
    </source>
</evidence>
<reference evidence="8" key="1">
    <citation type="submission" date="2016-10" db="EMBL/GenBank/DDBJ databases">
        <authorList>
            <person name="Varghese N."/>
            <person name="Submissions S."/>
        </authorList>
    </citation>
    <scope>NUCLEOTIDE SEQUENCE [LARGE SCALE GENOMIC DNA]</scope>
    <source>
        <strain evidence="8">DSM 3695</strain>
    </source>
</reference>
<dbReference type="Pfam" id="PF04542">
    <property type="entry name" value="Sigma70_r2"/>
    <property type="match status" value="1"/>
</dbReference>
<keyword evidence="3" id="KW-0731">Sigma factor</keyword>
<keyword evidence="4" id="KW-0804">Transcription</keyword>
<evidence type="ECO:0000313" key="7">
    <source>
        <dbReference type="EMBL" id="SEW38881.1"/>
    </source>
</evidence>
<keyword evidence="2" id="KW-0805">Transcription regulation</keyword>
<dbReference type="Gene3D" id="1.10.10.10">
    <property type="entry name" value="Winged helix-like DNA-binding domain superfamily/Winged helix DNA-binding domain"/>
    <property type="match status" value="1"/>
</dbReference>
<accession>A0A1I0RF76</accession>
<gene>
    <name evidence="7" type="ORF">SAMN04488122_2671</name>
</gene>
<name>A0A1I0RF76_9BACT</name>
<dbReference type="InterPro" id="IPR007627">
    <property type="entry name" value="RNA_pol_sigma70_r2"/>
</dbReference>
<organism evidence="7 8">
    <name type="scientific">Chitinophaga arvensicola</name>
    <dbReference type="NCBI Taxonomy" id="29529"/>
    <lineage>
        <taxon>Bacteria</taxon>
        <taxon>Pseudomonadati</taxon>
        <taxon>Bacteroidota</taxon>
        <taxon>Chitinophagia</taxon>
        <taxon>Chitinophagales</taxon>
        <taxon>Chitinophagaceae</taxon>
        <taxon>Chitinophaga</taxon>
    </lineage>
</organism>
<evidence type="ECO:0000259" key="6">
    <source>
        <dbReference type="Pfam" id="PF08281"/>
    </source>
</evidence>
<dbReference type="InterPro" id="IPR036388">
    <property type="entry name" value="WH-like_DNA-bd_sf"/>
</dbReference>
<evidence type="ECO:0000256" key="1">
    <source>
        <dbReference type="ARBA" id="ARBA00010641"/>
    </source>
</evidence>
<feature type="domain" description="RNA polymerase sigma factor 70 region 4 type 2" evidence="6">
    <location>
        <begin position="128"/>
        <end position="179"/>
    </location>
</feature>
<dbReference type="PANTHER" id="PTHR43133:SF46">
    <property type="entry name" value="RNA POLYMERASE SIGMA-70 FACTOR ECF SUBFAMILY"/>
    <property type="match status" value="1"/>
</dbReference>
<dbReference type="InterPro" id="IPR014284">
    <property type="entry name" value="RNA_pol_sigma-70_dom"/>
</dbReference>
<dbReference type="SUPFAM" id="SSF88659">
    <property type="entry name" value="Sigma3 and sigma4 domains of RNA polymerase sigma factors"/>
    <property type="match status" value="1"/>
</dbReference>
<dbReference type="GO" id="GO:0003677">
    <property type="term" value="F:DNA binding"/>
    <property type="evidence" value="ECO:0007669"/>
    <property type="project" value="InterPro"/>
</dbReference>
<feature type="domain" description="RNA polymerase sigma-70 region 2" evidence="5">
    <location>
        <begin position="28"/>
        <end position="94"/>
    </location>
</feature>
<dbReference type="InterPro" id="IPR039425">
    <property type="entry name" value="RNA_pol_sigma-70-like"/>
</dbReference>
<dbReference type="GO" id="GO:0016987">
    <property type="term" value="F:sigma factor activity"/>
    <property type="evidence" value="ECO:0007669"/>
    <property type="project" value="UniProtKB-KW"/>
</dbReference>
<dbReference type="InterPro" id="IPR013324">
    <property type="entry name" value="RNA_pol_sigma_r3/r4-like"/>
</dbReference>
<dbReference type="PANTHER" id="PTHR43133">
    <property type="entry name" value="RNA POLYMERASE ECF-TYPE SIGMA FACTO"/>
    <property type="match status" value="1"/>
</dbReference>
<comment type="similarity">
    <text evidence="1">Belongs to the sigma-70 factor family. ECF subfamily.</text>
</comment>
<dbReference type="EMBL" id="FOJG01000001">
    <property type="protein sequence ID" value="SEW38881.1"/>
    <property type="molecule type" value="Genomic_DNA"/>
</dbReference>
<keyword evidence="8" id="KW-1185">Reference proteome</keyword>
<dbReference type="SUPFAM" id="SSF88946">
    <property type="entry name" value="Sigma2 domain of RNA polymerase sigma factors"/>
    <property type="match status" value="1"/>
</dbReference>
<dbReference type="InterPro" id="IPR013249">
    <property type="entry name" value="RNA_pol_sigma70_r4_t2"/>
</dbReference>
<evidence type="ECO:0000256" key="3">
    <source>
        <dbReference type="ARBA" id="ARBA00023082"/>
    </source>
</evidence>
<evidence type="ECO:0000313" key="8">
    <source>
        <dbReference type="Proteomes" id="UP000199310"/>
    </source>
</evidence>
<dbReference type="NCBIfam" id="TIGR02937">
    <property type="entry name" value="sigma70-ECF"/>
    <property type="match status" value="1"/>
</dbReference>
<evidence type="ECO:0000259" key="5">
    <source>
        <dbReference type="Pfam" id="PF04542"/>
    </source>
</evidence>
<sequence length="207" mass="24494">MIEEYSNKEHILLRKFAGGEQTAFQFIFNQHYSALCYFAFTIVANEQEAEDLVQETFSKLWDKRSDFKSATNIKAFLFIATKNACLNFLKSRERLQIKEKEFSYLQDDQVTDDMTGFDPVLTETEIIQQLYEEIEQLPTQCRRIFKMSYLEGRKNEDIANTLQISYNTVRAQKLRALKLIRSSLIKKNIIPLLGVYITLLKHYYNYY</sequence>
<dbReference type="Gene3D" id="1.10.1740.10">
    <property type="match status" value="1"/>
</dbReference>
<proteinExistence type="inferred from homology"/>
<dbReference type="InterPro" id="IPR014327">
    <property type="entry name" value="RNA_pol_sigma70_bacteroid"/>
</dbReference>
<dbReference type="Pfam" id="PF08281">
    <property type="entry name" value="Sigma70_r4_2"/>
    <property type="match status" value="1"/>
</dbReference>
<dbReference type="GO" id="GO:0006352">
    <property type="term" value="P:DNA-templated transcription initiation"/>
    <property type="evidence" value="ECO:0007669"/>
    <property type="project" value="InterPro"/>
</dbReference>
<dbReference type="STRING" id="29529.SAMN04488122_2671"/>
<evidence type="ECO:0000256" key="4">
    <source>
        <dbReference type="ARBA" id="ARBA00023163"/>
    </source>
</evidence>
<dbReference type="AlphaFoldDB" id="A0A1I0RF76"/>
<dbReference type="InterPro" id="IPR013325">
    <property type="entry name" value="RNA_pol_sigma_r2"/>
</dbReference>
<dbReference type="Proteomes" id="UP000199310">
    <property type="component" value="Unassembled WGS sequence"/>
</dbReference>